<dbReference type="EMBL" id="ML119063">
    <property type="protein sequence ID" value="ROT34827.1"/>
    <property type="molecule type" value="Genomic_DNA"/>
</dbReference>
<dbReference type="Gene3D" id="1.20.1250.20">
    <property type="entry name" value="MFS general substrate transporter like domains"/>
    <property type="match status" value="1"/>
</dbReference>
<feature type="transmembrane region" description="Helical" evidence="5">
    <location>
        <begin position="82"/>
        <end position="102"/>
    </location>
</feature>
<keyword evidence="3 5" id="KW-1133">Transmembrane helix</keyword>
<accession>A0A3N2PJX2</accession>
<gene>
    <name evidence="6" type="ORF">SODALDRAFT_329439</name>
</gene>
<dbReference type="GO" id="GO:0000329">
    <property type="term" value="C:fungal-type vacuole membrane"/>
    <property type="evidence" value="ECO:0007669"/>
    <property type="project" value="TreeGrafter"/>
</dbReference>
<dbReference type="PANTHER" id="PTHR21576">
    <property type="entry name" value="UNCHARACTERIZED NODULIN-LIKE PROTEIN"/>
    <property type="match status" value="1"/>
</dbReference>
<feature type="transmembrane region" description="Helical" evidence="5">
    <location>
        <begin position="143"/>
        <end position="168"/>
    </location>
</feature>
<evidence type="ECO:0000256" key="3">
    <source>
        <dbReference type="ARBA" id="ARBA00022989"/>
    </source>
</evidence>
<dbReference type="Proteomes" id="UP000272025">
    <property type="component" value="Unassembled WGS sequence"/>
</dbReference>
<feature type="transmembrane region" description="Helical" evidence="5">
    <location>
        <begin position="431"/>
        <end position="454"/>
    </location>
</feature>
<feature type="transmembrane region" description="Helical" evidence="5">
    <location>
        <begin position="512"/>
        <end position="531"/>
    </location>
</feature>
<dbReference type="GeneID" id="39579415"/>
<organism evidence="6 7">
    <name type="scientific">Sodiomyces alkalinus (strain CBS 110278 / VKM F-3762 / F11)</name>
    <name type="common">Alkaliphilic filamentous fungus</name>
    <dbReference type="NCBI Taxonomy" id="1314773"/>
    <lineage>
        <taxon>Eukaryota</taxon>
        <taxon>Fungi</taxon>
        <taxon>Dikarya</taxon>
        <taxon>Ascomycota</taxon>
        <taxon>Pezizomycotina</taxon>
        <taxon>Sordariomycetes</taxon>
        <taxon>Hypocreomycetidae</taxon>
        <taxon>Glomerellales</taxon>
        <taxon>Plectosphaerellaceae</taxon>
        <taxon>Sodiomyces</taxon>
    </lineage>
</organism>
<evidence type="ECO:0000256" key="2">
    <source>
        <dbReference type="ARBA" id="ARBA00022692"/>
    </source>
</evidence>
<feature type="transmembrane region" description="Helical" evidence="5">
    <location>
        <begin position="16"/>
        <end position="35"/>
    </location>
</feature>
<keyword evidence="2 5" id="KW-0812">Transmembrane</keyword>
<evidence type="ECO:0000313" key="7">
    <source>
        <dbReference type="Proteomes" id="UP000272025"/>
    </source>
</evidence>
<dbReference type="SUPFAM" id="SSF103473">
    <property type="entry name" value="MFS general substrate transporter"/>
    <property type="match status" value="1"/>
</dbReference>
<dbReference type="STRING" id="1314773.A0A3N2PJX2"/>
<name>A0A3N2PJX2_SODAK</name>
<dbReference type="AlphaFoldDB" id="A0A3N2PJX2"/>
<feature type="transmembrane region" description="Helical" evidence="5">
    <location>
        <begin position="466"/>
        <end position="484"/>
    </location>
</feature>
<keyword evidence="4 5" id="KW-0472">Membrane</keyword>
<feature type="transmembrane region" description="Helical" evidence="5">
    <location>
        <begin position="55"/>
        <end position="75"/>
    </location>
</feature>
<evidence type="ECO:0000256" key="1">
    <source>
        <dbReference type="ARBA" id="ARBA00004141"/>
    </source>
</evidence>
<dbReference type="PANTHER" id="PTHR21576:SF158">
    <property type="entry name" value="RIBOSOMAL RNA-PROCESSING PROTEIN 12-LIKE CONSERVED DOMAIN-CONTAINING PROTEIN"/>
    <property type="match status" value="1"/>
</dbReference>
<proteinExistence type="predicted"/>
<dbReference type="OrthoDB" id="410267at2759"/>
<dbReference type="Pfam" id="PF07690">
    <property type="entry name" value="MFS_1"/>
    <property type="match status" value="1"/>
</dbReference>
<dbReference type="InterPro" id="IPR036259">
    <property type="entry name" value="MFS_trans_sf"/>
</dbReference>
<comment type="subcellular location">
    <subcellularLocation>
        <location evidence="1">Membrane</location>
        <topology evidence="1">Multi-pass membrane protein</topology>
    </subcellularLocation>
</comment>
<dbReference type="RefSeq" id="XP_028462633.1">
    <property type="nucleotide sequence ID" value="XM_028610937.1"/>
</dbReference>
<feature type="transmembrane region" description="Helical" evidence="5">
    <location>
        <begin position="174"/>
        <end position="197"/>
    </location>
</feature>
<feature type="transmembrane region" description="Helical" evidence="5">
    <location>
        <begin position="108"/>
        <end position="131"/>
    </location>
</feature>
<protein>
    <submittedName>
        <fullName evidence="6">MFS general substrate transporter</fullName>
    </submittedName>
</protein>
<feature type="transmembrane region" description="Helical" evidence="5">
    <location>
        <begin position="326"/>
        <end position="344"/>
    </location>
</feature>
<evidence type="ECO:0000313" key="6">
    <source>
        <dbReference type="EMBL" id="ROT34827.1"/>
    </source>
</evidence>
<evidence type="ECO:0000256" key="5">
    <source>
        <dbReference type="SAM" id="Phobius"/>
    </source>
</evidence>
<keyword evidence="7" id="KW-1185">Reference proteome</keyword>
<sequence>MTANVGSQPNLIQSRIIASIAATAISLACGTNYVYSAWAPQFADRLKLTSTESNLVGAAGNLGMYSLGVPIGMFVDHRGPRPAVVCGALLLGLGYFPLHQAYDNATGSVAVLCLFSFLTGLGACMAFAAAVKTSALNWPRHRGTATAFPLAAFGLSAFFFSTLGGLLFPSDTSAFLALLAIGTSGLTFSGVFFLRVVPHSAYYAISQSDQASTEVLHRASEEIMKQHVSRQAPRDFSTEIGTLSNRHDPIIAARNAGYQASIERVVQNEDRGPSLAVSSEPDEMTYLVPNSVTLRGDDSSMQSTIDTDRSPRADIRGFRLIRTFDFWQQFSIMGILAGVGLMTINNTGHNVNALWRHWDNTLSNGFLVSQQQMHVSILSLCSFAGRLLSGIGSDVIVRVLQRSRVWCLFISSLILSVAQICAFNITNPHRLGVVSSLSGLAYGILFGVFPSIVAEAFGVDGLSQNWGYMTLAPVISGNMFNLFYGRVFDQHSSIGTDGERICRAGLACYSEAYFVTLSSCLLGIAATLWVIRRQHIQRSRDSKGTQQD</sequence>
<dbReference type="InterPro" id="IPR011701">
    <property type="entry name" value="MFS"/>
</dbReference>
<evidence type="ECO:0000256" key="4">
    <source>
        <dbReference type="ARBA" id="ARBA00023136"/>
    </source>
</evidence>
<reference evidence="6 7" key="1">
    <citation type="journal article" date="2018" name="Mol. Ecol.">
        <title>The obligate alkalophilic soda-lake fungus Sodiomyces alkalinus has shifted to a protein diet.</title>
        <authorList>
            <person name="Grum-Grzhimaylo A.A."/>
            <person name="Falkoski D.L."/>
            <person name="van den Heuvel J."/>
            <person name="Valero-Jimenez C.A."/>
            <person name="Min B."/>
            <person name="Choi I.G."/>
            <person name="Lipzen A."/>
            <person name="Daum C.G."/>
            <person name="Aanen D.K."/>
            <person name="Tsang A."/>
            <person name="Henrissat B."/>
            <person name="Bilanenko E.N."/>
            <person name="de Vries R.P."/>
            <person name="van Kan J.A.L."/>
            <person name="Grigoriev I.V."/>
            <person name="Debets A.J.M."/>
        </authorList>
    </citation>
    <scope>NUCLEOTIDE SEQUENCE [LARGE SCALE GENOMIC DNA]</scope>
    <source>
        <strain evidence="6 7">F11</strain>
    </source>
</reference>
<dbReference type="GO" id="GO:0022857">
    <property type="term" value="F:transmembrane transporter activity"/>
    <property type="evidence" value="ECO:0007669"/>
    <property type="project" value="InterPro"/>
</dbReference>
<feature type="transmembrane region" description="Helical" evidence="5">
    <location>
        <begin position="405"/>
        <end position="425"/>
    </location>
</feature>